<keyword evidence="2" id="KW-1185">Reference proteome</keyword>
<reference evidence="1" key="1">
    <citation type="submission" date="2022-03" db="EMBL/GenBank/DDBJ databases">
        <authorList>
            <person name="Martin H S."/>
        </authorList>
    </citation>
    <scope>NUCLEOTIDE SEQUENCE</scope>
</reference>
<evidence type="ECO:0000313" key="2">
    <source>
        <dbReference type="Proteomes" id="UP000837857"/>
    </source>
</evidence>
<feature type="non-terminal residue" evidence="1">
    <location>
        <position position="131"/>
    </location>
</feature>
<organism evidence="1 2">
    <name type="scientific">Iphiclides podalirius</name>
    <name type="common">scarce swallowtail</name>
    <dbReference type="NCBI Taxonomy" id="110791"/>
    <lineage>
        <taxon>Eukaryota</taxon>
        <taxon>Metazoa</taxon>
        <taxon>Ecdysozoa</taxon>
        <taxon>Arthropoda</taxon>
        <taxon>Hexapoda</taxon>
        <taxon>Insecta</taxon>
        <taxon>Pterygota</taxon>
        <taxon>Neoptera</taxon>
        <taxon>Endopterygota</taxon>
        <taxon>Lepidoptera</taxon>
        <taxon>Glossata</taxon>
        <taxon>Ditrysia</taxon>
        <taxon>Papilionoidea</taxon>
        <taxon>Papilionidae</taxon>
        <taxon>Papilioninae</taxon>
        <taxon>Iphiclides</taxon>
    </lineage>
</organism>
<evidence type="ECO:0000313" key="1">
    <source>
        <dbReference type="EMBL" id="CAH2040465.1"/>
    </source>
</evidence>
<proteinExistence type="predicted"/>
<name>A0ABN8HU30_9NEOP</name>
<sequence>MRVDGKAMRGAVNVSCSPDGRCVDGTGLYRIGVRRIYKLAVKSRGPMAVNLPGARDFYDGLSPHPPGALWPLNHRSPIKRGVMVHRRLCPEALSCAGLRFKLADRTARSTARGRRKLYMSDTWISIACKNI</sequence>
<protein>
    <submittedName>
        <fullName evidence="1">Uncharacterized protein</fullName>
    </submittedName>
</protein>
<accession>A0ABN8HU30</accession>
<dbReference type="Proteomes" id="UP000837857">
    <property type="component" value="Chromosome 12"/>
</dbReference>
<dbReference type="EMBL" id="OW152824">
    <property type="protein sequence ID" value="CAH2040465.1"/>
    <property type="molecule type" value="Genomic_DNA"/>
</dbReference>
<gene>
    <name evidence="1" type="ORF">IPOD504_LOCUS2587</name>
</gene>